<name>A0A8T0WVY5_PANVG</name>
<feature type="compositionally biased region" description="Basic and acidic residues" evidence="1">
    <location>
        <begin position="1"/>
        <end position="27"/>
    </location>
</feature>
<accession>A0A8T0WVY5</accession>
<feature type="region of interest" description="Disordered" evidence="1">
    <location>
        <begin position="1"/>
        <end position="37"/>
    </location>
</feature>
<gene>
    <name evidence="2" type="ORF">PVAP13_1NG193519</name>
</gene>
<reference evidence="2" key="1">
    <citation type="submission" date="2020-05" db="EMBL/GenBank/DDBJ databases">
        <title>WGS assembly of Panicum virgatum.</title>
        <authorList>
            <person name="Lovell J.T."/>
            <person name="Jenkins J."/>
            <person name="Shu S."/>
            <person name="Juenger T.E."/>
            <person name="Schmutz J."/>
        </authorList>
    </citation>
    <scope>NUCLEOTIDE SEQUENCE</scope>
    <source>
        <strain evidence="2">AP13</strain>
    </source>
</reference>
<protein>
    <submittedName>
        <fullName evidence="2">Uncharacterized protein</fullName>
    </submittedName>
</protein>
<dbReference type="EMBL" id="CM029038">
    <property type="protein sequence ID" value="KAG2650447.1"/>
    <property type="molecule type" value="Genomic_DNA"/>
</dbReference>
<keyword evidence="3" id="KW-1185">Reference proteome</keyword>
<comment type="caution">
    <text evidence="2">The sequence shown here is derived from an EMBL/GenBank/DDBJ whole genome shotgun (WGS) entry which is preliminary data.</text>
</comment>
<proteinExistence type="predicted"/>
<evidence type="ECO:0000256" key="1">
    <source>
        <dbReference type="SAM" id="MobiDB-lite"/>
    </source>
</evidence>
<dbReference type="Proteomes" id="UP000823388">
    <property type="component" value="Chromosome 1N"/>
</dbReference>
<organism evidence="2 3">
    <name type="scientific">Panicum virgatum</name>
    <name type="common">Blackwell switchgrass</name>
    <dbReference type="NCBI Taxonomy" id="38727"/>
    <lineage>
        <taxon>Eukaryota</taxon>
        <taxon>Viridiplantae</taxon>
        <taxon>Streptophyta</taxon>
        <taxon>Embryophyta</taxon>
        <taxon>Tracheophyta</taxon>
        <taxon>Spermatophyta</taxon>
        <taxon>Magnoliopsida</taxon>
        <taxon>Liliopsida</taxon>
        <taxon>Poales</taxon>
        <taxon>Poaceae</taxon>
        <taxon>PACMAD clade</taxon>
        <taxon>Panicoideae</taxon>
        <taxon>Panicodae</taxon>
        <taxon>Paniceae</taxon>
        <taxon>Panicinae</taxon>
        <taxon>Panicum</taxon>
        <taxon>Panicum sect. Hiantes</taxon>
    </lineage>
</organism>
<dbReference type="AlphaFoldDB" id="A0A8T0WVY5"/>
<evidence type="ECO:0000313" key="3">
    <source>
        <dbReference type="Proteomes" id="UP000823388"/>
    </source>
</evidence>
<sequence length="54" mass="6223">MDPLHDTKEPGVVEDARHHKREQDRARAASTTYEQREGKSRIVILHEIATCNLL</sequence>
<evidence type="ECO:0000313" key="2">
    <source>
        <dbReference type="EMBL" id="KAG2650447.1"/>
    </source>
</evidence>